<keyword evidence="1" id="KW-0472">Membrane</keyword>
<feature type="transmembrane region" description="Helical" evidence="1">
    <location>
        <begin position="308"/>
        <end position="328"/>
    </location>
</feature>
<dbReference type="AlphaFoldDB" id="A0A853CQP4"/>
<dbReference type="Proteomes" id="UP000578352">
    <property type="component" value="Unassembled WGS sequence"/>
</dbReference>
<proteinExistence type="predicted"/>
<feature type="transmembrane region" description="Helical" evidence="1">
    <location>
        <begin position="394"/>
        <end position="413"/>
    </location>
</feature>
<feature type="transmembrane region" description="Helical" evidence="1">
    <location>
        <begin position="176"/>
        <end position="205"/>
    </location>
</feature>
<name>A0A853CQP4_9MICO</name>
<gene>
    <name evidence="2" type="ORF">HNR13_000895</name>
</gene>
<accession>A0A853CQP4</accession>
<reference evidence="2 3" key="1">
    <citation type="submission" date="2020-07" db="EMBL/GenBank/DDBJ databases">
        <title>Sequencing the genomes of 1000 actinobacteria strains.</title>
        <authorList>
            <person name="Klenk H.-P."/>
        </authorList>
    </citation>
    <scope>NUCLEOTIDE SEQUENCE [LARGE SCALE GENOMIC DNA]</scope>
    <source>
        <strain evidence="2 3">DSM 15165</strain>
    </source>
</reference>
<dbReference type="RefSeq" id="WP_179604637.1">
    <property type="nucleotide sequence ID" value="NZ_BAABEH010000001.1"/>
</dbReference>
<feature type="transmembrane region" description="Helical" evidence="1">
    <location>
        <begin position="126"/>
        <end position="146"/>
    </location>
</feature>
<evidence type="ECO:0000313" key="3">
    <source>
        <dbReference type="Proteomes" id="UP000578352"/>
    </source>
</evidence>
<evidence type="ECO:0000256" key="1">
    <source>
        <dbReference type="SAM" id="Phobius"/>
    </source>
</evidence>
<feature type="transmembrane region" description="Helical" evidence="1">
    <location>
        <begin position="348"/>
        <end position="373"/>
    </location>
</feature>
<feature type="transmembrane region" description="Helical" evidence="1">
    <location>
        <begin position="283"/>
        <end position="301"/>
    </location>
</feature>
<protein>
    <submittedName>
        <fullName evidence="2">Uncharacterized protein</fullName>
    </submittedName>
</protein>
<sequence length="471" mass="49863">MTGMTVAPIVTRSRTVRLRDAVARRPVVLLIALGLGCAVLAWLRIPAIARDTFWAEDGRTFISSAALGGPAVLLQPYAGYLHTVPRLVAAAVVLLPVSWWALATTAAACAIAGGLAVVVFVCARDLVPWLPARLFVAGLTVLAPFVPREVLGDLADLHSLVLWALFWIALSRPRTLRAGVVLAVVAFLGALTEIQALFLAPLLLLRGPGLPSWRDRRVLLVRASLIAGLAVQLVVTLGWPRAENTNPAVDPLSMAYGYLINAVMPLAVPQAQLGHVLAATGPAVGLGVLAVVVATALYVVVRGSRAQRLLVIAALAGSVLLYTVSVAANPNTFYDYARLTPAQLQTAWLTRYGVVPSMLLALVPAVAATVALARRREAAVRRALGGPAPRPWRVWSVLAAAGLSAALILAQAGPQFTRRSDGPAWQPQLASAAAQCRRDDELRFVNLKETIGWSVSVPCRSLDGGTTEDSR</sequence>
<organism evidence="2 3">
    <name type="scientific">Leifsonia shinshuensis</name>
    <dbReference type="NCBI Taxonomy" id="150026"/>
    <lineage>
        <taxon>Bacteria</taxon>
        <taxon>Bacillati</taxon>
        <taxon>Actinomycetota</taxon>
        <taxon>Actinomycetes</taxon>
        <taxon>Micrococcales</taxon>
        <taxon>Microbacteriaceae</taxon>
        <taxon>Leifsonia</taxon>
    </lineage>
</organism>
<feature type="transmembrane region" description="Helical" evidence="1">
    <location>
        <begin position="217"/>
        <end position="239"/>
    </location>
</feature>
<dbReference type="EMBL" id="JACCFL010000001">
    <property type="protein sequence ID" value="NYJ22608.1"/>
    <property type="molecule type" value="Genomic_DNA"/>
</dbReference>
<keyword evidence="1" id="KW-0812">Transmembrane</keyword>
<feature type="transmembrane region" description="Helical" evidence="1">
    <location>
        <begin position="153"/>
        <end position="170"/>
    </location>
</feature>
<feature type="transmembrane region" description="Helical" evidence="1">
    <location>
        <begin position="27"/>
        <end position="49"/>
    </location>
</feature>
<keyword evidence="1" id="KW-1133">Transmembrane helix</keyword>
<feature type="transmembrane region" description="Helical" evidence="1">
    <location>
        <begin position="87"/>
        <end position="120"/>
    </location>
</feature>
<evidence type="ECO:0000313" key="2">
    <source>
        <dbReference type="EMBL" id="NYJ22608.1"/>
    </source>
</evidence>
<comment type="caution">
    <text evidence="2">The sequence shown here is derived from an EMBL/GenBank/DDBJ whole genome shotgun (WGS) entry which is preliminary data.</text>
</comment>